<reference evidence="1" key="1">
    <citation type="journal article" date="2020" name="mSystems">
        <title>Genome- and Community-Level Interaction Insights into Carbon Utilization and Element Cycling Functions of Hydrothermarchaeota in Hydrothermal Sediment.</title>
        <authorList>
            <person name="Zhou Z."/>
            <person name="Liu Y."/>
            <person name="Xu W."/>
            <person name="Pan J."/>
            <person name="Luo Z.H."/>
            <person name="Li M."/>
        </authorList>
    </citation>
    <scope>NUCLEOTIDE SEQUENCE [LARGE SCALE GENOMIC DNA]</scope>
    <source>
        <strain evidence="1">SpSt-1217</strain>
    </source>
</reference>
<comment type="caution">
    <text evidence="1">The sequence shown here is derived from an EMBL/GenBank/DDBJ whole genome shotgun (WGS) entry which is preliminary data.</text>
</comment>
<gene>
    <name evidence="1" type="ORF">ENN90_14775</name>
</gene>
<protein>
    <submittedName>
        <fullName evidence="1">DUF4230 domain-containing protein</fullName>
    </submittedName>
</protein>
<sequence>METLILLGVLLGLAGGIAGTFWFFKSRMNQGSQVQSTVLLNKIRHVCKLITVEGEFSEVFAHRDGKSMFFKLLQMEKKALLIVKAKVLIGFDLAKIHIEMQPEKRRVLLSHFPDPEIMSMETDLEFYDVQKGLINKFSEVDLTNMNIKSKEFIREKIERSYLFDIARNQAADTVAVIRQLIDSVGWELVAEDLELPPSQQRKIDFTKKTES</sequence>
<dbReference type="Proteomes" id="UP000886047">
    <property type="component" value="Unassembled WGS sequence"/>
</dbReference>
<organism evidence="1">
    <name type="scientific">Mariniphaga anaerophila</name>
    <dbReference type="NCBI Taxonomy" id="1484053"/>
    <lineage>
        <taxon>Bacteria</taxon>
        <taxon>Pseudomonadati</taxon>
        <taxon>Bacteroidota</taxon>
        <taxon>Bacteroidia</taxon>
        <taxon>Marinilabiliales</taxon>
        <taxon>Prolixibacteraceae</taxon>
        <taxon>Mariniphaga</taxon>
    </lineage>
</organism>
<dbReference type="EMBL" id="DSDK01000827">
    <property type="protein sequence ID" value="HDR52859.1"/>
    <property type="molecule type" value="Genomic_DNA"/>
</dbReference>
<dbReference type="AlphaFoldDB" id="A0A831LPV7"/>
<proteinExistence type="predicted"/>
<dbReference type="Pfam" id="PF14014">
    <property type="entry name" value="DUF4230"/>
    <property type="match status" value="1"/>
</dbReference>
<name>A0A831LPV7_9BACT</name>
<dbReference type="InterPro" id="IPR025324">
    <property type="entry name" value="DUF4230"/>
</dbReference>
<evidence type="ECO:0000313" key="1">
    <source>
        <dbReference type="EMBL" id="HDR52859.1"/>
    </source>
</evidence>
<accession>A0A831LPV7</accession>